<dbReference type="SMART" id="SM00355">
    <property type="entry name" value="ZnF_C2H2"/>
    <property type="match status" value="4"/>
</dbReference>
<dbReference type="Pfam" id="PF00096">
    <property type="entry name" value="zf-C2H2"/>
    <property type="match status" value="2"/>
</dbReference>
<dbReference type="InterPro" id="IPR013087">
    <property type="entry name" value="Znf_C2H2_type"/>
</dbReference>
<gene>
    <name evidence="9" type="ORF">MPH_10288</name>
</gene>
<keyword evidence="2" id="KW-0479">Metal-binding</keyword>
<dbReference type="FunFam" id="3.30.160.60:FF:000446">
    <property type="entry name" value="Zinc finger protein"/>
    <property type="match status" value="1"/>
</dbReference>
<dbReference type="HOGENOM" id="CLU_637941_0_0_1"/>
<dbReference type="InParanoid" id="K2RIF3"/>
<proteinExistence type="predicted"/>
<dbReference type="STRING" id="1126212.K2RIF3"/>
<dbReference type="Pfam" id="PF22939">
    <property type="entry name" value="WHD_GPIID"/>
    <property type="match status" value="1"/>
</dbReference>
<dbReference type="GO" id="GO:0000978">
    <property type="term" value="F:RNA polymerase II cis-regulatory region sequence-specific DNA binding"/>
    <property type="evidence" value="ECO:0007669"/>
    <property type="project" value="TreeGrafter"/>
</dbReference>
<keyword evidence="6" id="KW-0539">Nucleus</keyword>
<dbReference type="InterPro" id="IPR054471">
    <property type="entry name" value="GPIID_WHD"/>
</dbReference>
<keyword evidence="4 7" id="KW-0863">Zinc-finger</keyword>
<dbReference type="EMBL" id="AHHD01000446">
    <property type="protein sequence ID" value="EKG12622.1"/>
    <property type="molecule type" value="Genomic_DNA"/>
</dbReference>
<evidence type="ECO:0000256" key="1">
    <source>
        <dbReference type="ARBA" id="ARBA00004123"/>
    </source>
</evidence>
<keyword evidence="3" id="KW-0677">Repeat</keyword>
<dbReference type="VEuPathDB" id="FungiDB:MPH_10288"/>
<evidence type="ECO:0000256" key="2">
    <source>
        <dbReference type="ARBA" id="ARBA00022723"/>
    </source>
</evidence>
<dbReference type="GO" id="GO:0008270">
    <property type="term" value="F:zinc ion binding"/>
    <property type="evidence" value="ECO:0007669"/>
    <property type="project" value="UniProtKB-KW"/>
</dbReference>
<dbReference type="InterPro" id="IPR036236">
    <property type="entry name" value="Znf_C2H2_sf"/>
</dbReference>
<evidence type="ECO:0000256" key="5">
    <source>
        <dbReference type="ARBA" id="ARBA00022833"/>
    </source>
</evidence>
<dbReference type="GO" id="GO:0000981">
    <property type="term" value="F:DNA-binding transcription factor activity, RNA polymerase II-specific"/>
    <property type="evidence" value="ECO:0007669"/>
    <property type="project" value="TreeGrafter"/>
</dbReference>
<dbReference type="GO" id="GO:0005634">
    <property type="term" value="C:nucleus"/>
    <property type="evidence" value="ECO:0007669"/>
    <property type="project" value="UniProtKB-SubCell"/>
</dbReference>
<sequence>MKILGWIVCSKRPLKWLEIQGAFSIDPETDDFNPDGRLMDHPKDLCASLVEKRPDQSLDLVHSTVKKYLIKEKCVKLSEVERDLASLCLGYLNLHFLTLPALDDNDDEIVEGALLDGFYALLDYAVVYWVSHVEESISKPDDKDRLCELSELLDMFLEYHWLKATANLTISTKIHGKLEPFKSEDFYDRLAQAFVFAKKQKGPYGKAPSDDDVLDLHRVVAGVRVILERLASSSDQNGHKDKLAELYGSRWFKCPRMNCQYFDKGFKTPEERDEHIARHERAFACPFEGCPYTDVGFPTSKELDRHLSAVHHLDVAGELEFPDTPKPQKKQEGHIPCPQCGEKFTRKYNMVSHMQKHTGTKNIKCDQCDRSFYKSSDLERHKRTHQTLRQPYVPPRVADHSMDPPCAYLPGHAMVELREPPH</sequence>
<dbReference type="SUPFAM" id="SSF57667">
    <property type="entry name" value="beta-beta-alpha zinc fingers"/>
    <property type="match status" value="1"/>
</dbReference>
<dbReference type="PANTHER" id="PTHR24388">
    <property type="entry name" value="ZINC FINGER PROTEIN"/>
    <property type="match status" value="1"/>
</dbReference>
<comment type="subcellular location">
    <subcellularLocation>
        <location evidence="1">Nucleus</location>
    </subcellularLocation>
</comment>
<evidence type="ECO:0000313" key="10">
    <source>
        <dbReference type="Proteomes" id="UP000007129"/>
    </source>
</evidence>
<dbReference type="Proteomes" id="UP000007129">
    <property type="component" value="Unassembled WGS sequence"/>
</dbReference>
<dbReference type="PROSITE" id="PS50157">
    <property type="entry name" value="ZINC_FINGER_C2H2_2"/>
    <property type="match status" value="2"/>
</dbReference>
<evidence type="ECO:0000256" key="7">
    <source>
        <dbReference type="PROSITE-ProRule" id="PRU00042"/>
    </source>
</evidence>
<protein>
    <submittedName>
        <fullName evidence="9">Zinc finger C2H2-type protein</fullName>
    </submittedName>
</protein>
<dbReference type="PANTHER" id="PTHR24388:SF54">
    <property type="entry name" value="PROTEIN ESCARGOT"/>
    <property type="match status" value="1"/>
</dbReference>
<dbReference type="eggNOG" id="KOG1721">
    <property type="taxonomic scope" value="Eukaryota"/>
</dbReference>
<organism evidence="9 10">
    <name type="scientific">Macrophomina phaseolina (strain MS6)</name>
    <name type="common">Charcoal rot fungus</name>
    <dbReference type="NCBI Taxonomy" id="1126212"/>
    <lineage>
        <taxon>Eukaryota</taxon>
        <taxon>Fungi</taxon>
        <taxon>Dikarya</taxon>
        <taxon>Ascomycota</taxon>
        <taxon>Pezizomycotina</taxon>
        <taxon>Dothideomycetes</taxon>
        <taxon>Dothideomycetes incertae sedis</taxon>
        <taxon>Botryosphaeriales</taxon>
        <taxon>Botryosphaeriaceae</taxon>
        <taxon>Macrophomina</taxon>
    </lineage>
</organism>
<accession>K2RIF3</accession>
<name>K2RIF3_MACPH</name>
<keyword evidence="5" id="KW-0862">Zinc</keyword>
<dbReference type="PROSITE" id="PS00028">
    <property type="entry name" value="ZINC_FINGER_C2H2_1"/>
    <property type="match status" value="2"/>
</dbReference>
<evidence type="ECO:0000313" key="9">
    <source>
        <dbReference type="EMBL" id="EKG12622.1"/>
    </source>
</evidence>
<dbReference type="OrthoDB" id="21416at2759"/>
<evidence type="ECO:0000256" key="4">
    <source>
        <dbReference type="ARBA" id="ARBA00022771"/>
    </source>
</evidence>
<dbReference type="AlphaFoldDB" id="K2RIF3"/>
<reference evidence="9 10" key="1">
    <citation type="journal article" date="2012" name="BMC Genomics">
        <title>Tools to kill: Genome of one of the most destructive plant pathogenic fungi Macrophomina phaseolina.</title>
        <authorList>
            <person name="Islam M.S."/>
            <person name="Haque M.S."/>
            <person name="Islam M.M."/>
            <person name="Emdad E.M."/>
            <person name="Halim A."/>
            <person name="Hossen Q.M.M."/>
            <person name="Hossain M.Z."/>
            <person name="Ahmed B."/>
            <person name="Rahim S."/>
            <person name="Rahman M.S."/>
            <person name="Alam M.M."/>
            <person name="Hou S."/>
            <person name="Wan X."/>
            <person name="Saito J.A."/>
            <person name="Alam M."/>
        </authorList>
    </citation>
    <scope>NUCLEOTIDE SEQUENCE [LARGE SCALE GENOMIC DNA]</scope>
    <source>
        <strain evidence="9 10">MS6</strain>
    </source>
</reference>
<evidence type="ECO:0000256" key="6">
    <source>
        <dbReference type="ARBA" id="ARBA00023242"/>
    </source>
</evidence>
<feature type="domain" description="C2H2-type" evidence="8">
    <location>
        <begin position="363"/>
        <end position="390"/>
    </location>
</feature>
<evidence type="ECO:0000256" key="3">
    <source>
        <dbReference type="ARBA" id="ARBA00022737"/>
    </source>
</evidence>
<feature type="domain" description="C2H2-type" evidence="8">
    <location>
        <begin position="335"/>
        <end position="362"/>
    </location>
</feature>
<dbReference type="InterPro" id="IPR050527">
    <property type="entry name" value="Snail/Krueppel_Znf"/>
</dbReference>
<evidence type="ECO:0000259" key="8">
    <source>
        <dbReference type="PROSITE" id="PS50157"/>
    </source>
</evidence>
<dbReference type="Gene3D" id="3.30.160.60">
    <property type="entry name" value="Classic Zinc Finger"/>
    <property type="match status" value="2"/>
</dbReference>
<comment type="caution">
    <text evidence="9">The sequence shown here is derived from an EMBL/GenBank/DDBJ whole genome shotgun (WGS) entry which is preliminary data.</text>
</comment>